<keyword evidence="2" id="KW-0805">Transcription regulation</keyword>
<gene>
    <name evidence="4" type="ORF">C5167_000333</name>
</gene>
<keyword evidence="3" id="KW-0809">Transit peptide</keyword>
<evidence type="ECO:0000256" key="2">
    <source>
        <dbReference type="ARBA" id="ARBA00022472"/>
    </source>
</evidence>
<keyword evidence="2" id="KW-0806">Transcription termination</keyword>
<organism evidence="4 5">
    <name type="scientific">Papaver somniferum</name>
    <name type="common">Opium poppy</name>
    <dbReference type="NCBI Taxonomy" id="3469"/>
    <lineage>
        <taxon>Eukaryota</taxon>
        <taxon>Viridiplantae</taxon>
        <taxon>Streptophyta</taxon>
        <taxon>Embryophyta</taxon>
        <taxon>Tracheophyta</taxon>
        <taxon>Spermatophyta</taxon>
        <taxon>Magnoliopsida</taxon>
        <taxon>Ranunculales</taxon>
        <taxon>Papaveraceae</taxon>
        <taxon>Papaveroideae</taxon>
        <taxon>Papaver</taxon>
    </lineage>
</organism>
<dbReference type="GO" id="GO:0003676">
    <property type="term" value="F:nucleic acid binding"/>
    <property type="evidence" value="ECO:0007669"/>
    <property type="project" value="InterPro"/>
</dbReference>
<dbReference type="Gramene" id="RZC76223">
    <property type="protein sequence ID" value="RZC76223"/>
    <property type="gene ID" value="C5167_000333"/>
</dbReference>
<comment type="similarity">
    <text evidence="1">Belongs to the mTERF family.</text>
</comment>
<dbReference type="InterPro" id="IPR003690">
    <property type="entry name" value="MTERF"/>
</dbReference>
<dbReference type="AlphaFoldDB" id="A0A4Y7KS99"/>
<keyword evidence="2" id="KW-0804">Transcription</keyword>
<protein>
    <submittedName>
        <fullName evidence="4">Uncharacterized protein</fullName>
    </submittedName>
</protein>
<evidence type="ECO:0000256" key="3">
    <source>
        <dbReference type="ARBA" id="ARBA00022946"/>
    </source>
</evidence>
<dbReference type="PANTHER" id="PTHR13068:SF166">
    <property type="entry name" value="TRANSCRIPTION TERMINATION FACTOR MTERF15, MITOCHONDRIAL-LIKE"/>
    <property type="match status" value="1"/>
</dbReference>
<reference evidence="4 5" key="1">
    <citation type="journal article" date="2018" name="Science">
        <title>The opium poppy genome and morphinan production.</title>
        <authorList>
            <person name="Guo L."/>
            <person name="Winzer T."/>
            <person name="Yang X."/>
            <person name="Li Y."/>
            <person name="Ning Z."/>
            <person name="He Z."/>
            <person name="Teodor R."/>
            <person name="Lu Y."/>
            <person name="Bowser T.A."/>
            <person name="Graham I.A."/>
            <person name="Ye K."/>
        </authorList>
    </citation>
    <scope>NUCLEOTIDE SEQUENCE [LARGE SCALE GENOMIC DNA]</scope>
    <source>
        <strain evidence="5">cv. HN1</strain>
        <tissue evidence="4">Leaves</tissue>
    </source>
</reference>
<dbReference type="PANTHER" id="PTHR13068">
    <property type="entry name" value="CGI-12 PROTEIN-RELATED"/>
    <property type="match status" value="1"/>
</dbReference>
<accession>A0A4Y7KS99</accession>
<evidence type="ECO:0000313" key="4">
    <source>
        <dbReference type="EMBL" id="RZC76223.1"/>
    </source>
</evidence>
<dbReference type="Proteomes" id="UP000316621">
    <property type="component" value="Chromosome 9"/>
</dbReference>
<dbReference type="GO" id="GO:0006353">
    <property type="term" value="P:DNA-templated transcription termination"/>
    <property type="evidence" value="ECO:0007669"/>
    <property type="project" value="UniProtKB-KW"/>
</dbReference>
<dbReference type="OMA" id="CICTSAV"/>
<dbReference type="EMBL" id="CM010723">
    <property type="protein sequence ID" value="RZC76223.1"/>
    <property type="molecule type" value="Genomic_DNA"/>
</dbReference>
<sequence>MFRSLLCKSGAAAIIRGESSSSSSLPAKYFLFTASQNQNVVVISKSRIVTSLFYSFSTSSDSDSDTSFVVSYLINSCGLTQDRAISASKKIKFKTTSNPDSVLTLLRAHGFTELQISKIIPSFPAILLYNPHKTLKPKLEFFESKGLYGLDLANFISGDPLILSRSLSEALIPSFDILKSIVQSDQNVIKMIKRNARIITTVKRVMVNLELLRNEGVPESKISRYIIDKPRAYTGDADSFKEIVEKVKDMGFNRLQGTFLRAIQGLTSMSEVNWRKKEDVYKTWGWSEDHIQTAFRKNPQCMTVSEKKIMAVMNFLVNEMGYESLSIAERPTVICCSMKERIIPRCSVIRILVSRGLIKEKIAISTISKMLDKSFLEKYVIKYEQEVPELMKVFQGFMNFNCENRTVYTSGSVCLDREKGCIDWFCVMCGNMKACLRDEALPAPRQSLAVTLACICTSAVFANCFWLTGRLHGQAVARASKEEKAHV</sequence>
<evidence type="ECO:0000256" key="1">
    <source>
        <dbReference type="ARBA" id="ARBA00007692"/>
    </source>
</evidence>
<proteinExistence type="inferred from homology"/>
<dbReference type="Pfam" id="PF02536">
    <property type="entry name" value="mTERF"/>
    <property type="match status" value="1"/>
</dbReference>
<keyword evidence="5" id="KW-1185">Reference proteome</keyword>
<dbReference type="SMART" id="SM00733">
    <property type="entry name" value="Mterf"/>
    <property type="match status" value="6"/>
</dbReference>
<name>A0A4Y7KS99_PAPSO</name>
<dbReference type="InterPro" id="IPR038538">
    <property type="entry name" value="MTERF_sf"/>
</dbReference>
<dbReference type="Gene3D" id="1.25.70.10">
    <property type="entry name" value="Transcription termination factor 3, mitochondrial"/>
    <property type="match status" value="2"/>
</dbReference>
<evidence type="ECO:0000313" key="5">
    <source>
        <dbReference type="Proteomes" id="UP000316621"/>
    </source>
</evidence>
<dbReference type="FunFam" id="1.25.70.10:FF:000001">
    <property type="entry name" value="Mitochondrial transcription termination factor-like"/>
    <property type="match status" value="1"/>
</dbReference>